<proteinExistence type="predicted"/>
<evidence type="ECO:0000313" key="1">
    <source>
        <dbReference type="EMBL" id="KAF5191653.1"/>
    </source>
</evidence>
<sequence>MKSLVVQISRMVVWRKEHIYKKWTFYKGSGSDLHTRAIRPDSIVRLSNISLKTKGENVELHMKGGTFAAHLTSKYEYYSYYKLSHVFGGQNVVPAEKSG</sequence>
<name>A0A7J6W3J4_THATH</name>
<keyword evidence="2" id="KW-1185">Reference proteome</keyword>
<protein>
    <submittedName>
        <fullName evidence="1">Uncharacterized protein</fullName>
    </submittedName>
</protein>
<comment type="caution">
    <text evidence="1">The sequence shown here is derived from an EMBL/GenBank/DDBJ whole genome shotgun (WGS) entry which is preliminary data.</text>
</comment>
<organism evidence="1 2">
    <name type="scientific">Thalictrum thalictroides</name>
    <name type="common">Rue-anemone</name>
    <name type="synonym">Anemone thalictroides</name>
    <dbReference type="NCBI Taxonomy" id="46969"/>
    <lineage>
        <taxon>Eukaryota</taxon>
        <taxon>Viridiplantae</taxon>
        <taxon>Streptophyta</taxon>
        <taxon>Embryophyta</taxon>
        <taxon>Tracheophyta</taxon>
        <taxon>Spermatophyta</taxon>
        <taxon>Magnoliopsida</taxon>
        <taxon>Ranunculales</taxon>
        <taxon>Ranunculaceae</taxon>
        <taxon>Thalictroideae</taxon>
        <taxon>Thalictrum</taxon>
    </lineage>
</organism>
<accession>A0A7J6W3J4</accession>
<dbReference type="EMBL" id="JABWDY010022560">
    <property type="protein sequence ID" value="KAF5191653.1"/>
    <property type="molecule type" value="Genomic_DNA"/>
</dbReference>
<evidence type="ECO:0000313" key="2">
    <source>
        <dbReference type="Proteomes" id="UP000554482"/>
    </source>
</evidence>
<dbReference type="AlphaFoldDB" id="A0A7J6W3J4"/>
<gene>
    <name evidence="1" type="ORF">FRX31_018760</name>
</gene>
<reference evidence="1 2" key="1">
    <citation type="submission" date="2020-06" db="EMBL/GenBank/DDBJ databases">
        <title>Transcriptomic and genomic resources for Thalictrum thalictroides and T. hernandezii: Facilitating candidate gene discovery in an emerging model plant lineage.</title>
        <authorList>
            <person name="Arias T."/>
            <person name="Riano-Pachon D.M."/>
            <person name="Di Stilio V.S."/>
        </authorList>
    </citation>
    <scope>NUCLEOTIDE SEQUENCE [LARGE SCALE GENOMIC DNA]</scope>
    <source>
        <strain evidence="2">cv. WT478/WT964</strain>
        <tissue evidence="1">Leaves</tissue>
    </source>
</reference>
<dbReference type="Proteomes" id="UP000554482">
    <property type="component" value="Unassembled WGS sequence"/>
</dbReference>